<keyword evidence="9" id="KW-1185">Reference proteome</keyword>
<dbReference type="InterPro" id="IPR005017">
    <property type="entry name" value="OMPP1/FadL/TodX"/>
</dbReference>
<dbReference type="SUPFAM" id="SSF56935">
    <property type="entry name" value="Porins"/>
    <property type="match status" value="1"/>
</dbReference>
<name>A0A265URJ1_9FLAO</name>
<dbReference type="PANTHER" id="PTHR35093:SF8">
    <property type="entry name" value="OUTER MEMBRANE PROTEIN NMB0088-RELATED"/>
    <property type="match status" value="1"/>
</dbReference>
<evidence type="ECO:0000256" key="3">
    <source>
        <dbReference type="ARBA" id="ARBA00022452"/>
    </source>
</evidence>
<evidence type="ECO:0000313" key="8">
    <source>
        <dbReference type="EMBL" id="OZV67914.1"/>
    </source>
</evidence>
<dbReference type="PANTHER" id="PTHR35093">
    <property type="entry name" value="OUTER MEMBRANE PROTEIN NMB0088-RELATED"/>
    <property type="match status" value="1"/>
</dbReference>
<evidence type="ECO:0000256" key="2">
    <source>
        <dbReference type="ARBA" id="ARBA00008163"/>
    </source>
</evidence>
<accession>A0A265URJ1</accession>
<evidence type="ECO:0000256" key="6">
    <source>
        <dbReference type="ARBA" id="ARBA00023136"/>
    </source>
</evidence>
<organism evidence="8 9">
    <name type="scientific">Winogradskyella aurantia</name>
    <dbReference type="NCBI Taxonomy" id="1915063"/>
    <lineage>
        <taxon>Bacteria</taxon>
        <taxon>Pseudomonadati</taxon>
        <taxon>Bacteroidota</taxon>
        <taxon>Flavobacteriia</taxon>
        <taxon>Flavobacteriales</taxon>
        <taxon>Flavobacteriaceae</taxon>
        <taxon>Winogradskyella</taxon>
    </lineage>
</organism>
<evidence type="ECO:0000256" key="5">
    <source>
        <dbReference type="ARBA" id="ARBA00022729"/>
    </source>
</evidence>
<dbReference type="Proteomes" id="UP000216840">
    <property type="component" value="Unassembled WGS sequence"/>
</dbReference>
<keyword evidence="6" id="KW-0472">Membrane</keyword>
<gene>
    <name evidence="8" type="ORF">CA834_09650</name>
</gene>
<dbReference type="EMBL" id="NGJN01000005">
    <property type="protein sequence ID" value="OZV67914.1"/>
    <property type="molecule type" value="Genomic_DNA"/>
</dbReference>
<evidence type="ECO:0000256" key="1">
    <source>
        <dbReference type="ARBA" id="ARBA00004571"/>
    </source>
</evidence>
<keyword evidence="3" id="KW-1134">Transmembrane beta strand</keyword>
<keyword evidence="7" id="KW-0998">Cell outer membrane</keyword>
<comment type="similarity">
    <text evidence="2">Belongs to the OmpP1/FadL family.</text>
</comment>
<sequence>MKKFIIIFIGLSSISIINAQDIMDGLRYSMDEIQGTARFRAMSGAFGALGGDMSAVNINPAGAAIFNLNHASLTFGLSNEDRDVSYFNEVNSSADTNFDLNQIGAVFVFRNNYTDSPWKKFSLGFAYDRSANFNQDWLASGVNPNTSIGNYFLEYAQGRRLDEISAFEDETFSEAYSAIGSLYGFGNQQAFLGFEGYIIDPVNDTDENTQYTSNINGVDFNQQYSLASRGYNGKLAFNFATSYEDKIYFGINLNAHFINYERSTFLRESNSNETSSVRNVNFGNDLLVTGGGFSFQLGAIAKITNEFRVGLSYNSPTWYRISEETSQFLSSTRIDESPVTISPNVINIYPEYRLQTPGKLTGSLAYVFGNKGLISFDYSLKDYSNIQFRPSSDIFFSNLNNQINNTLDTAISYRIGGEYRYKQISFRGGYRFEESPTINNALFGDLNGYSAGLGYNFGGMTIDFAFSHSQRDVNYQLYTVGLTDSAQIDSTFNDFILTLAFNI</sequence>
<dbReference type="RefSeq" id="WP_094968503.1">
    <property type="nucleotide sequence ID" value="NZ_NGJN01000005.1"/>
</dbReference>
<evidence type="ECO:0000256" key="4">
    <source>
        <dbReference type="ARBA" id="ARBA00022692"/>
    </source>
</evidence>
<dbReference type="OrthoDB" id="9765571at2"/>
<evidence type="ECO:0000313" key="9">
    <source>
        <dbReference type="Proteomes" id="UP000216840"/>
    </source>
</evidence>
<comment type="caution">
    <text evidence="8">The sequence shown here is derived from an EMBL/GenBank/DDBJ whole genome shotgun (WGS) entry which is preliminary data.</text>
</comment>
<keyword evidence="4" id="KW-0812">Transmembrane</keyword>
<proteinExistence type="inferred from homology"/>
<dbReference type="GO" id="GO:0009279">
    <property type="term" value="C:cell outer membrane"/>
    <property type="evidence" value="ECO:0007669"/>
    <property type="project" value="UniProtKB-SubCell"/>
</dbReference>
<protein>
    <submittedName>
        <fullName evidence="8">Transporter</fullName>
    </submittedName>
</protein>
<keyword evidence="5" id="KW-0732">Signal</keyword>
<dbReference type="Gene3D" id="2.40.160.60">
    <property type="entry name" value="Outer membrane protein transport protein (OMPP1/FadL/TodX)"/>
    <property type="match status" value="1"/>
</dbReference>
<dbReference type="Pfam" id="PF03349">
    <property type="entry name" value="Toluene_X"/>
    <property type="match status" value="1"/>
</dbReference>
<dbReference type="GO" id="GO:0015483">
    <property type="term" value="F:long-chain fatty acid transporting porin activity"/>
    <property type="evidence" value="ECO:0007669"/>
    <property type="project" value="TreeGrafter"/>
</dbReference>
<reference evidence="8 9" key="1">
    <citation type="submission" date="2017-05" db="EMBL/GenBank/DDBJ databases">
        <title>The draft genome sequence of Idiomarina salinarum WNB302.</title>
        <authorList>
            <person name="Sun Y."/>
            <person name="Chen B."/>
            <person name="Du Z."/>
        </authorList>
    </citation>
    <scope>NUCLEOTIDE SEQUENCE [LARGE SCALE GENOMIC DNA]</scope>
    <source>
        <strain evidence="8 9">WNB302</strain>
    </source>
</reference>
<evidence type="ECO:0000256" key="7">
    <source>
        <dbReference type="ARBA" id="ARBA00023237"/>
    </source>
</evidence>
<comment type="subcellular location">
    <subcellularLocation>
        <location evidence="1">Cell outer membrane</location>
        <topology evidence="1">Multi-pass membrane protein</topology>
    </subcellularLocation>
</comment>
<dbReference type="AlphaFoldDB" id="A0A265URJ1"/>